<organism evidence="2 3">
    <name type="scientific">Adineta steineri</name>
    <dbReference type="NCBI Taxonomy" id="433720"/>
    <lineage>
        <taxon>Eukaryota</taxon>
        <taxon>Metazoa</taxon>
        <taxon>Spiralia</taxon>
        <taxon>Gnathifera</taxon>
        <taxon>Rotifera</taxon>
        <taxon>Eurotatoria</taxon>
        <taxon>Bdelloidea</taxon>
        <taxon>Adinetida</taxon>
        <taxon>Adinetidae</taxon>
        <taxon>Adineta</taxon>
    </lineage>
</organism>
<feature type="signal peptide" evidence="1">
    <location>
        <begin position="1"/>
        <end position="19"/>
    </location>
</feature>
<gene>
    <name evidence="2" type="ORF">IZO911_LOCUS41398</name>
</gene>
<dbReference type="EMBL" id="CAJNOE010001564">
    <property type="protein sequence ID" value="CAF1433940.1"/>
    <property type="molecule type" value="Genomic_DNA"/>
</dbReference>
<accession>A0A815NHI2</accession>
<name>A0A815NHI2_9BILA</name>
<protein>
    <submittedName>
        <fullName evidence="2">Uncharacterized protein</fullName>
    </submittedName>
</protein>
<evidence type="ECO:0000256" key="1">
    <source>
        <dbReference type="SAM" id="SignalP"/>
    </source>
</evidence>
<dbReference type="Proteomes" id="UP000663860">
    <property type="component" value="Unassembled WGS sequence"/>
</dbReference>
<feature type="chain" id="PRO_5032693441" evidence="1">
    <location>
        <begin position="20"/>
        <end position="215"/>
    </location>
</feature>
<dbReference type="AlphaFoldDB" id="A0A815NHI2"/>
<evidence type="ECO:0000313" key="2">
    <source>
        <dbReference type="EMBL" id="CAF1433940.1"/>
    </source>
</evidence>
<reference evidence="2" key="1">
    <citation type="submission" date="2021-02" db="EMBL/GenBank/DDBJ databases">
        <authorList>
            <person name="Nowell W R."/>
        </authorList>
    </citation>
    <scope>NUCLEOTIDE SEQUENCE</scope>
</reference>
<comment type="caution">
    <text evidence="2">The sequence shown here is derived from an EMBL/GenBank/DDBJ whole genome shotgun (WGS) entry which is preliminary data.</text>
</comment>
<proteinExistence type="predicted"/>
<evidence type="ECO:0000313" key="3">
    <source>
        <dbReference type="Proteomes" id="UP000663860"/>
    </source>
</evidence>
<keyword evidence="1" id="KW-0732">Signal</keyword>
<feature type="non-terminal residue" evidence="2">
    <location>
        <position position="1"/>
    </location>
</feature>
<sequence>MFPTRRCLLPICYLPSTNCVSLTLVKLTITVSCLVDCLYLFDCCFDSLSTLIINVSNIFGFEISKDLQKKLLKLKCFSLSSPKFTVDYDDLIVPLLCQMVNLEELKLYLLVERFDSTYVDGIQLYDQFLVYMTQLKKFTFNIKTNVFNNFLKVKLPSNEAIQHTFIGRDYQQVTSYVYNNSMETEGKCLIYSVPYEFDCFFHLDNSFQGGIIFHK</sequence>